<feature type="compositionally biased region" description="Basic and acidic residues" evidence="2">
    <location>
        <begin position="13"/>
        <end position="27"/>
    </location>
</feature>
<accession>A0A8H6FKP9</accession>
<evidence type="ECO:0000256" key="2">
    <source>
        <dbReference type="SAM" id="MobiDB-lite"/>
    </source>
</evidence>
<dbReference type="RefSeq" id="XP_037157576.1">
    <property type="nucleotide sequence ID" value="XM_037295575.1"/>
</dbReference>
<gene>
    <name evidence="3" type="ORF">HO133_004659</name>
</gene>
<evidence type="ECO:0000313" key="3">
    <source>
        <dbReference type="EMBL" id="KAF6230319.1"/>
    </source>
</evidence>
<dbReference type="AlphaFoldDB" id="A0A8H6FKP9"/>
<comment type="caution">
    <text evidence="3">The sequence shown here is derived from an EMBL/GenBank/DDBJ whole genome shotgun (WGS) entry which is preliminary data.</text>
</comment>
<name>A0A8H6FKP9_9LECA</name>
<sequence length="375" mass="41106">MNQPNRLPLGLKRRSDFTDPGRLESYHLPRPQQSHTSQSSDAFTSPHSSQAGQTPKAVGQLASLTTRQGISSDVVRTRIDASFHASSPKMRLPSPSPTSSATFALPPIALSSSTPASYTSYSGNPPHIFGTDYLNIQTLQRENTDLASAYAQAQIHIADLDTRVQASRAENGKLAIERQSLTGKIELLEAQLEELEQSIQQTQEHTAAKDAQYSRIVELSTRLQSQGAAESQARKAEKHEWCSEKKSMQSGIDSLKNEVKCLHKASYAQFTDLTPSPIDNYPNRIECNPDLAAKSLSDGLIAEMEALGRANARMEDALAGVRGDNAQLAEYIEKLGSVERNIQMQLQRVETARGMMDVLDGERATAKERGMKGKK</sequence>
<feature type="coiled-coil region" evidence="1">
    <location>
        <begin position="178"/>
        <end position="212"/>
    </location>
</feature>
<dbReference type="EMBL" id="JACCJB010000002">
    <property type="protein sequence ID" value="KAF6230319.1"/>
    <property type="molecule type" value="Genomic_DNA"/>
</dbReference>
<dbReference type="Proteomes" id="UP000593566">
    <property type="component" value="Unassembled WGS sequence"/>
</dbReference>
<evidence type="ECO:0000256" key="1">
    <source>
        <dbReference type="SAM" id="Coils"/>
    </source>
</evidence>
<feature type="compositionally biased region" description="Polar residues" evidence="2">
    <location>
        <begin position="31"/>
        <end position="53"/>
    </location>
</feature>
<organism evidence="3 4">
    <name type="scientific">Letharia lupina</name>
    <dbReference type="NCBI Taxonomy" id="560253"/>
    <lineage>
        <taxon>Eukaryota</taxon>
        <taxon>Fungi</taxon>
        <taxon>Dikarya</taxon>
        <taxon>Ascomycota</taxon>
        <taxon>Pezizomycotina</taxon>
        <taxon>Lecanoromycetes</taxon>
        <taxon>OSLEUM clade</taxon>
        <taxon>Lecanoromycetidae</taxon>
        <taxon>Lecanorales</taxon>
        <taxon>Lecanorineae</taxon>
        <taxon>Parmeliaceae</taxon>
        <taxon>Letharia</taxon>
    </lineage>
</organism>
<evidence type="ECO:0000313" key="4">
    <source>
        <dbReference type="Proteomes" id="UP000593566"/>
    </source>
</evidence>
<dbReference type="GeneID" id="59333066"/>
<feature type="region of interest" description="Disordered" evidence="2">
    <location>
        <begin position="1"/>
        <end position="56"/>
    </location>
</feature>
<keyword evidence="1" id="KW-0175">Coiled coil</keyword>
<protein>
    <submittedName>
        <fullName evidence="3">Uncharacterized protein</fullName>
    </submittedName>
</protein>
<proteinExistence type="predicted"/>
<reference evidence="3 4" key="1">
    <citation type="journal article" date="2020" name="Genomics">
        <title>Complete, high-quality genomes from long-read metagenomic sequencing of two wolf lichen thalli reveals enigmatic genome architecture.</title>
        <authorList>
            <person name="McKenzie S.K."/>
            <person name="Walston R.F."/>
            <person name="Allen J.L."/>
        </authorList>
    </citation>
    <scope>NUCLEOTIDE SEQUENCE [LARGE SCALE GENOMIC DNA]</scope>
    <source>
        <strain evidence="3">WasteWater1</strain>
    </source>
</reference>
<keyword evidence="4" id="KW-1185">Reference proteome</keyword>